<reference evidence="1" key="1">
    <citation type="submission" date="2020-07" db="EMBL/GenBank/DDBJ databases">
        <title>Dissolved microcystin release linked to lysis of a Microcystis spp. bloom in Lake Erie (USA) attributed to a novel cyanophage.</title>
        <authorList>
            <person name="McKindles K.M."/>
            <person name="Manes M.A."/>
            <person name="DeMarco J.R."/>
            <person name="McClure A."/>
            <person name="McKay R.M."/>
            <person name="Davis T.W."/>
            <person name="Bullerjahn G.S."/>
        </authorList>
    </citation>
    <scope>NUCLEOTIDE SEQUENCE</scope>
</reference>
<sequence length="68" mass="7298">MLVLSVTNSFALAQVQRDTLATLYPGIGAIVIQESSTGFGFVVKTPQPRDEFEAITGLVLSYDLSHLA</sequence>
<protein>
    <submittedName>
        <fullName evidence="1">Uncharacterized protein</fullName>
    </submittedName>
</protein>
<dbReference type="EMBL" id="MT840190">
    <property type="protein sequence ID" value="QNL31740.1"/>
    <property type="molecule type" value="Genomic_DNA"/>
</dbReference>
<proteinExistence type="predicted"/>
<organism evidence="1">
    <name type="scientific">Bacteriophage sp</name>
    <dbReference type="NCBI Taxonomy" id="38018"/>
    <lineage>
        <taxon>Viruses</taxon>
    </lineage>
</organism>
<name>A0A7G9A4R7_9VIRU</name>
<accession>A0A7G9A4R7</accession>
<evidence type="ECO:0000313" key="1">
    <source>
        <dbReference type="EMBL" id="QNL31740.1"/>
    </source>
</evidence>